<feature type="transmembrane region" description="Helical" evidence="6">
    <location>
        <begin position="37"/>
        <end position="55"/>
    </location>
</feature>
<evidence type="ECO:0000256" key="5">
    <source>
        <dbReference type="ARBA" id="ARBA00023136"/>
    </source>
</evidence>
<feature type="transmembrane region" description="Helical" evidence="6">
    <location>
        <begin position="265"/>
        <end position="282"/>
    </location>
</feature>
<dbReference type="SUPFAM" id="SSF103481">
    <property type="entry name" value="Multidrug resistance efflux transporter EmrE"/>
    <property type="match status" value="2"/>
</dbReference>
<dbReference type="InterPro" id="IPR037185">
    <property type="entry name" value="EmrE-like"/>
</dbReference>
<dbReference type="Gene3D" id="1.10.3730.20">
    <property type="match status" value="1"/>
</dbReference>
<feature type="transmembrane region" description="Helical" evidence="6">
    <location>
        <begin position="122"/>
        <end position="139"/>
    </location>
</feature>
<comment type="caution">
    <text evidence="8">The sequence shown here is derived from an EMBL/GenBank/DDBJ whole genome shotgun (WGS) entry which is preliminary data.</text>
</comment>
<evidence type="ECO:0000256" key="2">
    <source>
        <dbReference type="ARBA" id="ARBA00007362"/>
    </source>
</evidence>
<feature type="transmembrane region" description="Helical" evidence="6">
    <location>
        <begin position="145"/>
        <end position="164"/>
    </location>
</feature>
<evidence type="ECO:0000256" key="4">
    <source>
        <dbReference type="ARBA" id="ARBA00022989"/>
    </source>
</evidence>
<accession>A0A853QXX2</accession>
<keyword evidence="5 6" id="KW-0472">Membrane</keyword>
<feature type="transmembrane region" description="Helical" evidence="6">
    <location>
        <begin position="240"/>
        <end position="259"/>
    </location>
</feature>
<dbReference type="PANTHER" id="PTHR32322:SF2">
    <property type="entry name" value="EAMA DOMAIN-CONTAINING PROTEIN"/>
    <property type="match status" value="1"/>
</dbReference>
<dbReference type="GO" id="GO:0016020">
    <property type="term" value="C:membrane"/>
    <property type="evidence" value="ECO:0007669"/>
    <property type="project" value="UniProtKB-SubCell"/>
</dbReference>
<sequence>MKGLHQIRTIGLTAIAPIVWGSTYIVTTELLPAESPLLASTIRALPAGLFLVLISKTLPDSKWLSRLALLGFLNIGLFFYCLFFAATYLPGGMASIVMSIQPMFVLLLSWKWLKSELSSRQIWASVVGISGIVLLVINSAVQINLLGVVVAFIGTLSMASGVVLTKKWERPREITLLSFTGWQLLFGGFMLLPVALWVEGLPEHLSLSNYIGYLYLSVIGAILGYSLWFRGIEKLPPVTVSFLGFLSSVSACVLGYLILDQTLTWLQLLGAMFVLVAIALAAPRTNSSSDKANNLLLKRN</sequence>
<name>A0A853QXX2_9VIBR</name>
<feature type="domain" description="EamA" evidence="7">
    <location>
        <begin position="146"/>
        <end position="280"/>
    </location>
</feature>
<feature type="transmembrane region" description="Helical" evidence="6">
    <location>
        <begin position="176"/>
        <end position="198"/>
    </location>
</feature>
<keyword evidence="3 6" id="KW-0812">Transmembrane</keyword>
<dbReference type="EMBL" id="AJYS02000215">
    <property type="protein sequence ID" value="OEE34919.1"/>
    <property type="molecule type" value="Genomic_DNA"/>
</dbReference>
<keyword evidence="9" id="KW-1185">Reference proteome</keyword>
<dbReference type="InterPro" id="IPR050638">
    <property type="entry name" value="AA-Vitamin_Transporters"/>
</dbReference>
<feature type="transmembrane region" description="Helical" evidence="6">
    <location>
        <begin position="7"/>
        <end position="25"/>
    </location>
</feature>
<evidence type="ECO:0000256" key="3">
    <source>
        <dbReference type="ARBA" id="ARBA00022692"/>
    </source>
</evidence>
<dbReference type="PANTHER" id="PTHR32322">
    <property type="entry name" value="INNER MEMBRANE TRANSPORTER"/>
    <property type="match status" value="1"/>
</dbReference>
<feature type="transmembrane region" description="Helical" evidence="6">
    <location>
        <begin position="67"/>
        <end position="86"/>
    </location>
</feature>
<reference evidence="8 9" key="1">
    <citation type="journal article" date="2012" name="Science">
        <title>Ecological populations of bacteria act as socially cohesive units of antibiotic production and resistance.</title>
        <authorList>
            <person name="Cordero O.X."/>
            <person name="Wildschutte H."/>
            <person name="Kirkup B."/>
            <person name="Proehl S."/>
            <person name="Ngo L."/>
            <person name="Hussain F."/>
            <person name="Le Roux F."/>
            <person name="Mincer T."/>
            <person name="Polz M.F."/>
        </authorList>
    </citation>
    <scope>NUCLEOTIDE SEQUENCE [LARGE SCALE GENOMIC DNA]</scope>
    <source>
        <strain evidence="8 9">FS-238</strain>
    </source>
</reference>
<dbReference type="RefSeq" id="WP_017045338.1">
    <property type="nucleotide sequence ID" value="NZ_AJYS02000215.1"/>
</dbReference>
<evidence type="ECO:0000256" key="1">
    <source>
        <dbReference type="ARBA" id="ARBA00004141"/>
    </source>
</evidence>
<dbReference type="AlphaFoldDB" id="A0A853QXX2"/>
<gene>
    <name evidence="8" type="ORF">A1QS_00750</name>
</gene>
<comment type="similarity">
    <text evidence="2">Belongs to the EamA transporter family.</text>
</comment>
<dbReference type="Pfam" id="PF00892">
    <property type="entry name" value="EamA"/>
    <property type="match status" value="2"/>
</dbReference>
<comment type="subcellular location">
    <subcellularLocation>
        <location evidence="1">Membrane</location>
        <topology evidence="1">Multi-pass membrane protein</topology>
    </subcellularLocation>
</comment>
<feature type="transmembrane region" description="Helical" evidence="6">
    <location>
        <begin position="92"/>
        <end position="110"/>
    </location>
</feature>
<feature type="transmembrane region" description="Helical" evidence="6">
    <location>
        <begin position="210"/>
        <end position="228"/>
    </location>
</feature>
<dbReference type="Proteomes" id="UP000094808">
    <property type="component" value="Unassembled WGS sequence"/>
</dbReference>
<evidence type="ECO:0000313" key="9">
    <source>
        <dbReference type="Proteomes" id="UP000094808"/>
    </source>
</evidence>
<organism evidence="8 9">
    <name type="scientific">Vibrio ordalii FS-238</name>
    <dbReference type="NCBI Taxonomy" id="617133"/>
    <lineage>
        <taxon>Bacteria</taxon>
        <taxon>Pseudomonadati</taxon>
        <taxon>Pseudomonadota</taxon>
        <taxon>Gammaproteobacteria</taxon>
        <taxon>Vibrionales</taxon>
        <taxon>Vibrionaceae</taxon>
        <taxon>Vibrio</taxon>
    </lineage>
</organism>
<evidence type="ECO:0000259" key="7">
    <source>
        <dbReference type="Pfam" id="PF00892"/>
    </source>
</evidence>
<proteinExistence type="inferred from homology"/>
<keyword evidence="4 6" id="KW-1133">Transmembrane helix</keyword>
<feature type="domain" description="EamA" evidence="7">
    <location>
        <begin position="10"/>
        <end position="136"/>
    </location>
</feature>
<evidence type="ECO:0000313" key="8">
    <source>
        <dbReference type="EMBL" id="OEE34919.1"/>
    </source>
</evidence>
<dbReference type="InterPro" id="IPR000620">
    <property type="entry name" value="EamA_dom"/>
</dbReference>
<evidence type="ECO:0000256" key="6">
    <source>
        <dbReference type="SAM" id="Phobius"/>
    </source>
</evidence>
<protein>
    <submittedName>
        <fullName evidence="8">ABC transporter permease</fullName>
    </submittedName>
</protein>